<name>A0A540VI11_9CHLR</name>
<dbReference type="Pfam" id="PF02518">
    <property type="entry name" value="HATPase_c"/>
    <property type="match status" value="1"/>
</dbReference>
<dbReference type="Proteomes" id="UP000317371">
    <property type="component" value="Unassembled WGS sequence"/>
</dbReference>
<dbReference type="GO" id="GO:0005524">
    <property type="term" value="F:ATP binding"/>
    <property type="evidence" value="ECO:0007669"/>
    <property type="project" value="UniProtKB-KW"/>
</dbReference>
<dbReference type="SMART" id="SM00387">
    <property type="entry name" value="HATPase_c"/>
    <property type="match status" value="1"/>
</dbReference>
<evidence type="ECO:0000256" key="5">
    <source>
        <dbReference type="ARBA" id="ARBA00022679"/>
    </source>
</evidence>
<evidence type="ECO:0000256" key="2">
    <source>
        <dbReference type="ARBA" id="ARBA00004370"/>
    </source>
</evidence>
<feature type="transmembrane region" description="Helical" evidence="10">
    <location>
        <begin position="254"/>
        <end position="274"/>
    </location>
</feature>
<dbReference type="Gene3D" id="1.20.5.1930">
    <property type="match status" value="1"/>
</dbReference>
<keyword evidence="9" id="KW-0902">Two-component regulatory system</keyword>
<accession>A0A540VI11</accession>
<comment type="subcellular location">
    <subcellularLocation>
        <location evidence="2">Membrane</location>
    </subcellularLocation>
</comment>
<evidence type="ECO:0000313" key="13">
    <source>
        <dbReference type="Proteomes" id="UP000317371"/>
    </source>
</evidence>
<dbReference type="PANTHER" id="PTHR24421">
    <property type="entry name" value="NITRATE/NITRITE SENSOR PROTEIN NARX-RELATED"/>
    <property type="match status" value="1"/>
</dbReference>
<evidence type="ECO:0000256" key="8">
    <source>
        <dbReference type="ARBA" id="ARBA00022840"/>
    </source>
</evidence>
<dbReference type="PANTHER" id="PTHR24421:SF10">
    <property type="entry name" value="NITRATE_NITRITE SENSOR PROTEIN NARQ"/>
    <property type="match status" value="1"/>
</dbReference>
<dbReference type="SUPFAM" id="SSF55874">
    <property type="entry name" value="ATPase domain of HSP90 chaperone/DNA topoisomerase II/histidine kinase"/>
    <property type="match status" value="1"/>
</dbReference>
<dbReference type="PROSITE" id="PS50885">
    <property type="entry name" value="HAMP"/>
    <property type="match status" value="1"/>
</dbReference>
<keyword evidence="13" id="KW-1185">Reference proteome</keyword>
<dbReference type="CDD" id="cd16917">
    <property type="entry name" value="HATPase_UhpB-NarQ-NarX-like"/>
    <property type="match status" value="1"/>
</dbReference>
<evidence type="ECO:0000256" key="9">
    <source>
        <dbReference type="ARBA" id="ARBA00023012"/>
    </source>
</evidence>
<dbReference type="Pfam" id="PF00672">
    <property type="entry name" value="HAMP"/>
    <property type="match status" value="1"/>
</dbReference>
<dbReference type="CDD" id="cd06225">
    <property type="entry name" value="HAMP"/>
    <property type="match status" value="1"/>
</dbReference>
<comment type="catalytic activity">
    <reaction evidence="1">
        <text>ATP + protein L-histidine = ADP + protein N-phospho-L-histidine.</text>
        <dbReference type="EC" id="2.7.13.3"/>
    </reaction>
</comment>
<feature type="transmembrane region" description="Helical" evidence="10">
    <location>
        <begin position="12"/>
        <end position="31"/>
    </location>
</feature>
<dbReference type="GO" id="GO:0016020">
    <property type="term" value="C:membrane"/>
    <property type="evidence" value="ECO:0007669"/>
    <property type="project" value="UniProtKB-SubCell"/>
</dbReference>
<evidence type="ECO:0000256" key="4">
    <source>
        <dbReference type="ARBA" id="ARBA00022553"/>
    </source>
</evidence>
<dbReference type="SUPFAM" id="SSF158472">
    <property type="entry name" value="HAMP domain-like"/>
    <property type="match status" value="1"/>
</dbReference>
<proteinExistence type="predicted"/>
<feature type="domain" description="HAMP" evidence="11">
    <location>
        <begin position="275"/>
        <end position="328"/>
    </location>
</feature>
<dbReference type="SMART" id="SM00304">
    <property type="entry name" value="HAMP"/>
    <property type="match status" value="1"/>
</dbReference>
<keyword evidence="5" id="KW-0808">Transferase</keyword>
<dbReference type="InterPro" id="IPR036890">
    <property type="entry name" value="HATPase_C_sf"/>
</dbReference>
<keyword evidence="6" id="KW-0547">Nucleotide-binding</keyword>
<dbReference type="InterPro" id="IPR003594">
    <property type="entry name" value="HATPase_dom"/>
</dbReference>
<dbReference type="RefSeq" id="WP_141609535.1">
    <property type="nucleotide sequence ID" value="NZ_VIGC02000008.1"/>
</dbReference>
<dbReference type="Pfam" id="PF07730">
    <property type="entry name" value="HisKA_3"/>
    <property type="match status" value="1"/>
</dbReference>
<dbReference type="InterPro" id="IPR050482">
    <property type="entry name" value="Sensor_HK_TwoCompSys"/>
</dbReference>
<keyword evidence="10" id="KW-0812">Transmembrane</keyword>
<keyword evidence="8" id="KW-0067">ATP-binding</keyword>
<dbReference type="GO" id="GO:0000155">
    <property type="term" value="F:phosphorelay sensor kinase activity"/>
    <property type="evidence" value="ECO:0007669"/>
    <property type="project" value="InterPro"/>
</dbReference>
<organism evidence="12 13">
    <name type="scientific">Litorilinea aerophila</name>
    <dbReference type="NCBI Taxonomy" id="1204385"/>
    <lineage>
        <taxon>Bacteria</taxon>
        <taxon>Bacillati</taxon>
        <taxon>Chloroflexota</taxon>
        <taxon>Caldilineae</taxon>
        <taxon>Caldilineales</taxon>
        <taxon>Caldilineaceae</taxon>
        <taxon>Litorilinea</taxon>
    </lineage>
</organism>
<dbReference type="InParanoid" id="A0A540VI11"/>
<dbReference type="EC" id="2.7.13.3" evidence="3"/>
<evidence type="ECO:0000313" key="12">
    <source>
        <dbReference type="EMBL" id="TQE96390.1"/>
    </source>
</evidence>
<keyword evidence="4" id="KW-0597">Phosphoprotein</keyword>
<evidence type="ECO:0000256" key="10">
    <source>
        <dbReference type="SAM" id="Phobius"/>
    </source>
</evidence>
<evidence type="ECO:0000256" key="3">
    <source>
        <dbReference type="ARBA" id="ARBA00012438"/>
    </source>
</evidence>
<keyword evidence="7" id="KW-0418">Kinase</keyword>
<evidence type="ECO:0000259" key="11">
    <source>
        <dbReference type="PROSITE" id="PS50885"/>
    </source>
</evidence>
<evidence type="ECO:0000256" key="7">
    <source>
        <dbReference type="ARBA" id="ARBA00022777"/>
    </source>
</evidence>
<dbReference type="GO" id="GO:0046983">
    <property type="term" value="F:protein dimerization activity"/>
    <property type="evidence" value="ECO:0007669"/>
    <property type="project" value="InterPro"/>
</dbReference>
<dbReference type="Gene3D" id="3.30.565.10">
    <property type="entry name" value="Histidine kinase-like ATPase, C-terminal domain"/>
    <property type="match status" value="1"/>
</dbReference>
<evidence type="ECO:0000256" key="1">
    <source>
        <dbReference type="ARBA" id="ARBA00000085"/>
    </source>
</evidence>
<dbReference type="Gene3D" id="6.10.340.10">
    <property type="match status" value="1"/>
</dbReference>
<protein>
    <recommendedName>
        <fullName evidence="3">histidine kinase</fullName>
        <ecNumber evidence="3">2.7.13.3</ecNumber>
    </recommendedName>
</protein>
<reference evidence="12 13" key="1">
    <citation type="submission" date="2019-06" db="EMBL/GenBank/DDBJ databases">
        <title>Genome sequence of Litorilinea aerophila BAA-2444.</title>
        <authorList>
            <person name="Maclea K.S."/>
            <person name="Maurais E.G."/>
            <person name="Iannazzi L.C."/>
        </authorList>
    </citation>
    <scope>NUCLEOTIDE SEQUENCE [LARGE SCALE GENOMIC DNA]</scope>
    <source>
        <strain evidence="12 13">ATCC BAA-2444</strain>
    </source>
</reference>
<comment type="caution">
    <text evidence="12">The sequence shown here is derived from an EMBL/GenBank/DDBJ whole genome shotgun (WGS) entry which is preliminary data.</text>
</comment>
<sequence length="556" mass="61758">MSSIARLRSLRVQLLLWIALPVAIILFALSLTELRSHERAMARLVQERADNWTQAAAAFIGMRLDRERDRLLQLTAVPFFHTRSPATWSQFLADFQDGFPAGLAVWNRSGQLLTRTEAASWADAPAVRDRLTTRIQAGEPGSITWWPTPDDPHLILAIATPATDDDFWLVAGALPVSALNLAEIPQILSPGDYVTLEIADETGTPVFSLARPNDPSDTGKIVQSTVQVPLAPWQVTLQASWAELAPPVLRFENLVFLVVAAAAAISLGSAYFGLRNIVYPLRRLNKMAISIGWGDFDAAEAPVGGVQEIEDLRLALDDMARRLRQYQQEFRSYIGAITMGQEEERRRLARELHDGTVQMLIALNQQAELIERGLPHQPEEALLRVKELRPWITATLAELRRQIHALRPLYLEDLGFIPALEMLVRQVGERHHLVVDFEVSGTERRRLDPAVEISAYRIIQEALQNVAAHAHATWAHVELVFDPDGITIRIEDNGRGFEVPVNPSRLAQQGHLGLLGIRERAQLHGGWLRLHSEPGQGTALTVRLLDQAGDASPAAG</sequence>
<dbReference type="OrthoDB" id="9811717at2"/>
<dbReference type="InterPro" id="IPR011712">
    <property type="entry name" value="Sig_transdc_His_kin_sub3_dim/P"/>
</dbReference>
<evidence type="ECO:0000256" key="6">
    <source>
        <dbReference type="ARBA" id="ARBA00022741"/>
    </source>
</evidence>
<dbReference type="AlphaFoldDB" id="A0A540VI11"/>
<dbReference type="EMBL" id="VIGC01000008">
    <property type="protein sequence ID" value="TQE96390.1"/>
    <property type="molecule type" value="Genomic_DNA"/>
</dbReference>
<dbReference type="InterPro" id="IPR003660">
    <property type="entry name" value="HAMP_dom"/>
</dbReference>
<keyword evidence="10" id="KW-0472">Membrane</keyword>
<keyword evidence="10" id="KW-1133">Transmembrane helix</keyword>
<gene>
    <name evidence="12" type="ORF">FKZ61_07820</name>
</gene>